<dbReference type="Gene3D" id="3.10.28.10">
    <property type="entry name" value="Homing endonucleases"/>
    <property type="match status" value="1"/>
</dbReference>
<dbReference type="InterPro" id="IPR003587">
    <property type="entry name" value="Hint_dom_N"/>
</dbReference>
<dbReference type="InterPro" id="IPR027434">
    <property type="entry name" value="Homing_endonucl"/>
</dbReference>
<proteinExistence type="predicted"/>
<dbReference type="Gene3D" id="3.40.50.300">
    <property type="entry name" value="P-loop containing nucleotide triphosphate hydrolases"/>
    <property type="match status" value="2"/>
</dbReference>
<protein>
    <submittedName>
        <fullName evidence="2">Hint domain containing protein</fullName>
    </submittedName>
</protein>
<evidence type="ECO:0000313" key="2">
    <source>
        <dbReference type="EMBL" id="CAB4133957.1"/>
    </source>
</evidence>
<name>A0A6J5LLJ6_9CAUD</name>
<dbReference type="InterPro" id="IPR004042">
    <property type="entry name" value="Intein_endonuc_central"/>
</dbReference>
<gene>
    <name evidence="2" type="ORF">UFOVP265_44</name>
</gene>
<dbReference type="GO" id="GO:0004519">
    <property type="term" value="F:endonuclease activity"/>
    <property type="evidence" value="ECO:0007669"/>
    <property type="project" value="InterPro"/>
</dbReference>
<dbReference type="PROSITE" id="PS50819">
    <property type="entry name" value="INTEIN_ENDONUCLEASE"/>
    <property type="match status" value="1"/>
</dbReference>
<feature type="domain" description="DOD-type homing endonuclease" evidence="1">
    <location>
        <begin position="290"/>
        <end position="431"/>
    </location>
</feature>
<dbReference type="SUPFAM" id="SSF51294">
    <property type="entry name" value="Hedgehog/intein (Hint) domain"/>
    <property type="match status" value="1"/>
</dbReference>
<dbReference type="EMBL" id="LR796278">
    <property type="protein sequence ID" value="CAB4133957.1"/>
    <property type="molecule type" value="Genomic_DNA"/>
</dbReference>
<dbReference type="InterPro" id="IPR036844">
    <property type="entry name" value="Hint_dom_sf"/>
</dbReference>
<organism evidence="2">
    <name type="scientific">uncultured Caudovirales phage</name>
    <dbReference type="NCBI Taxonomy" id="2100421"/>
    <lineage>
        <taxon>Viruses</taxon>
        <taxon>Duplodnaviria</taxon>
        <taxon>Heunggongvirae</taxon>
        <taxon>Uroviricota</taxon>
        <taxon>Caudoviricetes</taxon>
        <taxon>Peduoviridae</taxon>
        <taxon>Maltschvirus</taxon>
        <taxon>Maltschvirus maltsch</taxon>
    </lineage>
</organism>
<dbReference type="SMART" id="SM00306">
    <property type="entry name" value="HintN"/>
    <property type="match status" value="1"/>
</dbReference>
<evidence type="ECO:0000259" key="1">
    <source>
        <dbReference type="PROSITE" id="PS50819"/>
    </source>
</evidence>
<reference evidence="2" key="1">
    <citation type="submission" date="2020-04" db="EMBL/GenBank/DDBJ databases">
        <authorList>
            <person name="Chiriac C."/>
            <person name="Salcher M."/>
            <person name="Ghai R."/>
            <person name="Kavagutti S V."/>
        </authorList>
    </citation>
    <scope>NUCLEOTIDE SEQUENCE</scope>
</reference>
<accession>A0A6J5LLJ6</accession>
<dbReference type="Gene3D" id="3.30.420.240">
    <property type="match status" value="1"/>
</dbReference>
<dbReference type="Gene3D" id="2.170.16.10">
    <property type="entry name" value="Hedgehog/Intein (Hint) domain"/>
    <property type="match status" value="1"/>
</dbReference>
<dbReference type="InterPro" id="IPR027417">
    <property type="entry name" value="P-loop_NTPase"/>
</dbReference>
<sequence>MISEDKLDTIREFKKFAPKFLVIRTKSGQPKPFEFNRAQRYLHDRLEAQRISTGKVRAVILKGRQAGCSTYIQARFFHQVITSRGKKAFILTHDKEATKNLFSMAQRFYENMEAGLIPKADTENAKELYFKEFDSGYAVGTAGNKSVGRSQTIQLFHGCLAEGSLIFDPITGSIKKIEEFKIGDLVLTHTGEIASISYISSERKECLKVILHGLTAFPLIATENHRFWTKDGWKKLGDFKSDDVIGYPIRRICTNFCELKLPEEIKRFYGRGRQFICSDSIEIDYKFGRFIGLYLAEGHIKLQYTSPRLHSSCISFLVHRKELARKIEWISPFADYFSSIKSEDKENRLTSVVTVYGNRFAKLIISLCGPTTGKHLPINWYQMGEEFCTGLLHGYIAGDRHSETECRSVRASSICPAITVSLRDLAASLGYGWASIEFKAAERNKRDRYTFSLCGNGASLLAEQIDKPTLKIINKKTNSFKQYSAINTEISNGYAWLRPQEILYDGYKNVLDFEINHKDHSYCTLQGASHNSEVGYWAFAEEHSKGILQAISNEKGTEVILESTANGIGNYFHSRWINATNPDSEYQTIFLPWYWQDEYTYNAENLKLTDEEHHYMDLYKSNGLTHEHLAWRRIKINDFSKDYDAGKEHFQVEYPFSATEAFRNPIHNVFINSKYVERARREDIEPQGALIIGVDVAISDRDRTAIIRRKGRHAYNLQRISNYNTMEIVGLLKRIINTENPAKVYIDCIGVGAGVVDRLQEMGFSCVEGVNVARSANDKEKFKNLRAELWSDMRDWFYSELPVQIPDEDELHGELCSLGFKENSSGQIQIESKDDLRSRGMPSPDGADALSLSFFGGCYGNVSSQIEVPQLSPWEKGMFR</sequence>